<dbReference type="EMBL" id="JADIMZ010000034">
    <property type="protein sequence ID" value="MBO8432185.1"/>
    <property type="molecule type" value="Genomic_DNA"/>
</dbReference>
<proteinExistence type="predicted"/>
<name>A0A9D9GYX8_9BACT</name>
<evidence type="ECO:0000256" key="1">
    <source>
        <dbReference type="SAM" id="MobiDB-lite"/>
    </source>
</evidence>
<sequence length="149" mass="16044">MEELIGLLLVLLFGGIEAWNKAKKKKARKEAGSAGHPGNPEPGPASGRRGPSLPEAWPEIRMDVPVEPDVPVSMPERVVPVSEPVLEAIAAPKTERQEPPLEAEILKEDRLACEDSGQDSLPSKDVLPGTSISLRDAVIASVVLERKYV</sequence>
<comment type="caution">
    <text evidence="2">The sequence shown here is derived from an EMBL/GenBank/DDBJ whole genome shotgun (WGS) entry which is preliminary data.</text>
</comment>
<dbReference type="Proteomes" id="UP000823612">
    <property type="component" value="Unassembled WGS sequence"/>
</dbReference>
<reference evidence="2" key="2">
    <citation type="journal article" date="2021" name="PeerJ">
        <title>Extensive microbial diversity within the chicken gut microbiome revealed by metagenomics and culture.</title>
        <authorList>
            <person name="Gilroy R."/>
            <person name="Ravi A."/>
            <person name="Getino M."/>
            <person name="Pursley I."/>
            <person name="Horton D.L."/>
            <person name="Alikhan N.F."/>
            <person name="Baker D."/>
            <person name="Gharbi K."/>
            <person name="Hall N."/>
            <person name="Watson M."/>
            <person name="Adriaenssens E.M."/>
            <person name="Foster-Nyarko E."/>
            <person name="Jarju S."/>
            <person name="Secka A."/>
            <person name="Antonio M."/>
            <person name="Oren A."/>
            <person name="Chaudhuri R.R."/>
            <person name="La Ragione R."/>
            <person name="Hildebrand F."/>
            <person name="Pallen M.J."/>
        </authorList>
    </citation>
    <scope>NUCLEOTIDE SEQUENCE</scope>
    <source>
        <strain evidence="2">2889</strain>
    </source>
</reference>
<protein>
    <submittedName>
        <fullName evidence="2">Uncharacterized protein</fullName>
    </submittedName>
</protein>
<evidence type="ECO:0000313" key="3">
    <source>
        <dbReference type="Proteomes" id="UP000823612"/>
    </source>
</evidence>
<gene>
    <name evidence="2" type="ORF">IAB08_02675</name>
</gene>
<accession>A0A9D9GYX8</accession>
<dbReference type="AlphaFoldDB" id="A0A9D9GYX8"/>
<evidence type="ECO:0000313" key="2">
    <source>
        <dbReference type="EMBL" id="MBO8432185.1"/>
    </source>
</evidence>
<feature type="region of interest" description="Disordered" evidence="1">
    <location>
        <begin position="23"/>
        <end position="57"/>
    </location>
</feature>
<reference evidence="2" key="1">
    <citation type="submission" date="2020-10" db="EMBL/GenBank/DDBJ databases">
        <authorList>
            <person name="Gilroy R."/>
        </authorList>
    </citation>
    <scope>NUCLEOTIDE SEQUENCE</scope>
    <source>
        <strain evidence="2">2889</strain>
    </source>
</reference>
<organism evidence="2 3">
    <name type="scientific">Candidatus Pullibacteroides excrementavium</name>
    <dbReference type="NCBI Taxonomy" id="2840905"/>
    <lineage>
        <taxon>Bacteria</taxon>
        <taxon>Pseudomonadati</taxon>
        <taxon>Bacteroidota</taxon>
        <taxon>Bacteroidia</taxon>
        <taxon>Bacteroidales</taxon>
        <taxon>Candidatus Pullibacteroides</taxon>
    </lineage>
</organism>